<protein>
    <submittedName>
        <fullName evidence="3">Uncharacterized protein</fullName>
    </submittedName>
</protein>
<evidence type="ECO:0000256" key="2">
    <source>
        <dbReference type="SAM" id="SignalP"/>
    </source>
</evidence>
<feature type="region of interest" description="Disordered" evidence="1">
    <location>
        <begin position="28"/>
        <end position="97"/>
    </location>
</feature>
<evidence type="ECO:0000313" key="3">
    <source>
        <dbReference type="EMBL" id="RYC67963.1"/>
    </source>
</evidence>
<feature type="signal peptide" evidence="2">
    <location>
        <begin position="1"/>
        <end position="27"/>
    </location>
</feature>
<dbReference type="RefSeq" id="WP_077921246.1">
    <property type="nucleotide sequence ID" value="NZ_SBLB01000006.1"/>
</dbReference>
<dbReference type="Proteomes" id="UP000290407">
    <property type="component" value="Unassembled WGS sequence"/>
</dbReference>
<feature type="compositionally biased region" description="Low complexity" evidence="1">
    <location>
        <begin position="80"/>
        <end position="97"/>
    </location>
</feature>
<evidence type="ECO:0000313" key="4">
    <source>
        <dbReference type="Proteomes" id="UP000290407"/>
    </source>
</evidence>
<proteinExistence type="predicted"/>
<name>A0A4Q2UF94_9BACT</name>
<gene>
    <name evidence="3" type="ORF">EQG79_21125</name>
</gene>
<dbReference type="EMBL" id="SBLB01000006">
    <property type="protein sequence ID" value="RYC67963.1"/>
    <property type="molecule type" value="Genomic_DNA"/>
</dbReference>
<organism evidence="3 4">
    <name type="scientific">Spirosoma sordidisoli</name>
    <dbReference type="NCBI Taxonomy" id="2502893"/>
    <lineage>
        <taxon>Bacteria</taxon>
        <taxon>Pseudomonadati</taxon>
        <taxon>Bacteroidota</taxon>
        <taxon>Cytophagia</taxon>
        <taxon>Cytophagales</taxon>
        <taxon>Cytophagaceae</taxon>
        <taxon>Spirosoma</taxon>
    </lineage>
</organism>
<reference evidence="3 4" key="1">
    <citation type="submission" date="2019-01" db="EMBL/GenBank/DDBJ databases">
        <title>Spirosoma flava sp. nov., a propanil-degrading bacterium isolated from herbicide-contaminated soil.</title>
        <authorList>
            <person name="Zhang L."/>
            <person name="Jiang J.-D."/>
        </authorList>
    </citation>
    <scope>NUCLEOTIDE SEQUENCE [LARGE SCALE GENOMIC DNA]</scope>
    <source>
        <strain evidence="3 4">TY50</strain>
    </source>
</reference>
<keyword evidence="4" id="KW-1185">Reference proteome</keyword>
<feature type="compositionally biased region" description="Low complexity" evidence="1">
    <location>
        <begin position="28"/>
        <end position="52"/>
    </location>
</feature>
<feature type="compositionally biased region" description="Polar residues" evidence="1">
    <location>
        <begin position="53"/>
        <end position="76"/>
    </location>
</feature>
<evidence type="ECO:0000256" key="1">
    <source>
        <dbReference type="SAM" id="MobiDB-lite"/>
    </source>
</evidence>
<accession>A0A4Q2UF94</accession>
<dbReference type="AlphaFoldDB" id="A0A4Q2UF94"/>
<sequence>MTNNLNQLTRRFLLVGLLAGASLSLWNCSGSNKETSTESSTETMTTDTASGSDSSVFGRQGDTLNSSDPGVSQQAPPDSASAGGAVVPAGVNVKAKQ</sequence>
<feature type="chain" id="PRO_5020523011" evidence="2">
    <location>
        <begin position="28"/>
        <end position="97"/>
    </location>
</feature>
<keyword evidence="2" id="KW-0732">Signal</keyword>
<comment type="caution">
    <text evidence="3">The sequence shown here is derived from an EMBL/GenBank/DDBJ whole genome shotgun (WGS) entry which is preliminary data.</text>
</comment>